<comment type="caution">
    <text evidence="2">The sequence shown here is derived from an EMBL/GenBank/DDBJ whole genome shotgun (WGS) entry which is preliminary data.</text>
</comment>
<proteinExistence type="predicted"/>
<gene>
    <name evidence="2" type="ORF">N8I77_002782</name>
</gene>
<feature type="region of interest" description="Disordered" evidence="1">
    <location>
        <begin position="1"/>
        <end position="28"/>
    </location>
</feature>
<evidence type="ECO:0000313" key="3">
    <source>
        <dbReference type="Proteomes" id="UP001265746"/>
    </source>
</evidence>
<accession>A0AAD9SRL3</accession>
<dbReference type="EMBL" id="JAUJFL010000001">
    <property type="protein sequence ID" value="KAK2616073.1"/>
    <property type="molecule type" value="Genomic_DNA"/>
</dbReference>
<evidence type="ECO:0000313" key="2">
    <source>
        <dbReference type="EMBL" id="KAK2616073.1"/>
    </source>
</evidence>
<sequence>MADNLRKNLLKSQVQKHMREEEQRARSSDKFSHWNQALDAYANGWKRPTPQFPIVISANSPISTPQKLKEIAGLDTTSEVIETTYTTLDGDPDPNHLDGNGKPAKVRVSLVGWDQLQTIRGKTDFEHFLFVRLEGKVRGVTLVTSLTKSDKT</sequence>
<evidence type="ECO:0000256" key="1">
    <source>
        <dbReference type="SAM" id="MobiDB-lite"/>
    </source>
</evidence>
<feature type="compositionally biased region" description="Basic and acidic residues" evidence="1">
    <location>
        <begin position="17"/>
        <end position="28"/>
    </location>
</feature>
<name>A0AAD9SRL3_PHOAM</name>
<keyword evidence="3" id="KW-1185">Reference proteome</keyword>
<dbReference type="AlphaFoldDB" id="A0AAD9SRL3"/>
<organism evidence="2 3">
    <name type="scientific">Phomopsis amygdali</name>
    <name type="common">Fusicoccum amygdali</name>
    <dbReference type="NCBI Taxonomy" id="1214568"/>
    <lineage>
        <taxon>Eukaryota</taxon>
        <taxon>Fungi</taxon>
        <taxon>Dikarya</taxon>
        <taxon>Ascomycota</taxon>
        <taxon>Pezizomycotina</taxon>
        <taxon>Sordariomycetes</taxon>
        <taxon>Sordariomycetidae</taxon>
        <taxon>Diaporthales</taxon>
        <taxon>Diaporthaceae</taxon>
        <taxon>Diaporthe</taxon>
    </lineage>
</organism>
<reference evidence="2" key="1">
    <citation type="submission" date="2023-06" db="EMBL/GenBank/DDBJ databases">
        <authorList>
            <person name="Noh H."/>
        </authorList>
    </citation>
    <scope>NUCLEOTIDE SEQUENCE</scope>
    <source>
        <strain evidence="2">DUCC20226</strain>
    </source>
</reference>
<dbReference type="Proteomes" id="UP001265746">
    <property type="component" value="Unassembled WGS sequence"/>
</dbReference>
<protein>
    <submittedName>
        <fullName evidence="2">Uncharacterized protein</fullName>
    </submittedName>
</protein>